<dbReference type="PANTHER" id="PTHR33154:SF18">
    <property type="entry name" value="ARSENICAL RESISTANCE OPERON REPRESSOR"/>
    <property type="match status" value="1"/>
</dbReference>
<dbReference type="InterPro" id="IPR001845">
    <property type="entry name" value="HTH_ArsR_DNA-bd_dom"/>
</dbReference>
<dbReference type="RefSeq" id="WP_147669512.1">
    <property type="nucleotide sequence ID" value="NZ_CP120678.1"/>
</dbReference>
<dbReference type="Proteomes" id="UP001243623">
    <property type="component" value="Chromosome"/>
</dbReference>
<sequence length="96" mass="11101">MKSLEEQVLIFKALSEPLRIELLRIIKSKERVCVCELTEKTGMSQSKLSYHLKMLLDAGLISIHPEGKWNFYSICINSFQKIFACDFISELFLNNS</sequence>
<evidence type="ECO:0000256" key="2">
    <source>
        <dbReference type="ARBA" id="ARBA00023125"/>
    </source>
</evidence>
<organism evidence="5 6">
    <name type="scientific">Selenobaculum gibii</name>
    <dbReference type="NCBI Taxonomy" id="3054208"/>
    <lineage>
        <taxon>Bacteria</taxon>
        <taxon>Bacillati</taxon>
        <taxon>Bacillota</taxon>
        <taxon>Negativicutes</taxon>
        <taxon>Selenomonadales</taxon>
        <taxon>Selenomonadaceae</taxon>
        <taxon>Selenobaculum</taxon>
    </lineage>
</organism>
<proteinExistence type="predicted"/>
<dbReference type="InterPro" id="IPR036390">
    <property type="entry name" value="WH_DNA-bd_sf"/>
</dbReference>
<dbReference type="NCBIfam" id="NF033788">
    <property type="entry name" value="HTH_metalloreg"/>
    <property type="match status" value="1"/>
</dbReference>
<dbReference type="PANTHER" id="PTHR33154">
    <property type="entry name" value="TRANSCRIPTIONAL REGULATOR, ARSR FAMILY"/>
    <property type="match status" value="1"/>
</dbReference>
<protein>
    <submittedName>
        <fullName evidence="5">Metalloregulator ArsR/SmtB family transcription factor</fullName>
    </submittedName>
</protein>
<gene>
    <name evidence="5" type="ORF">P3F81_12380</name>
</gene>
<evidence type="ECO:0000259" key="4">
    <source>
        <dbReference type="PROSITE" id="PS50987"/>
    </source>
</evidence>
<feature type="domain" description="HTH arsR-type" evidence="4">
    <location>
        <begin position="1"/>
        <end position="96"/>
    </location>
</feature>
<dbReference type="SUPFAM" id="SSF46785">
    <property type="entry name" value="Winged helix' DNA-binding domain"/>
    <property type="match status" value="1"/>
</dbReference>
<dbReference type="EMBL" id="CP120678">
    <property type="protein sequence ID" value="WIW70666.1"/>
    <property type="molecule type" value="Genomic_DNA"/>
</dbReference>
<dbReference type="AlphaFoldDB" id="A0A9Y2ESR6"/>
<reference evidence="5" key="1">
    <citation type="submission" date="2023-03" db="EMBL/GenBank/DDBJ databases">
        <title>Selenobaculum gbiensis gen. nov. sp. nov., a new bacterium isolated from the gut microbiota of IBD patient.</title>
        <authorList>
            <person name="Yeo S."/>
            <person name="Park H."/>
            <person name="Huh C.S."/>
        </authorList>
    </citation>
    <scope>NUCLEOTIDE SEQUENCE</scope>
    <source>
        <strain evidence="5">ICN-92133</strain>
    </source>
</reference>
<dbReference type="InterPro" id="IPR011991">
    <property type="entry name" value="ArsR-like_HTH"/>
</dbReference>
<keyword evidence="2" id="KW-0238">DNA-binding</keyword>
<dbReference type="InterPro" id="IPR036388">
    <property type="entry name" value="WH-like_DNA-bd_sf"/>
</dbReference>
<name>A0A9Y2ESR6_9FIRM</name>
<dbReference type="CDD" id="cd00090">
    <property type="entry name" value="HTH_ARSR"/>
    <property type="match status" value="1"/>
</dbReference>
<dbReference type="Pfam" id="PF01022">
    <property type="entry name" value="HTH_5"/>
    <property type="match status" value="1"/>
</dbReference>
<dbReference type="InterPro" id="IPR051081">
    <property type="entry name" value="HTH_MetalResp_TranReg"/>
</dbReference>
<dbReference type="GO" id="GO:0003677">
    <property type="term" value="F:DNA binding"/>
    <property type="evidence" value="ECO:0007669"/>
    <property type="project" value="UniProtKB-KW"/>
</dbReference>
<keyword evidence="3" id="KW-0804">Transcription</keyword>
<evidence type="ECO:0000313" key="5">
    <source>
        <dbReference type="EMBL" id="WIW70666.1"/>
    </source>
</evidence>
<keyword evidence="1" id="KW-0805">Transcription regulation</keyword>
<evidence type="ECO:0000256" key="3">
    <source>
        <dbReference type="ARBA" id="ARBA00023163"/>
    </source>
</evidence>
<dbReference type="GO" id="GO:0003700">
    <property type="term" value="F:DNA-binding transcription factor activity"/>
    <property type="evidence" value="ECO:0007669"/>
    <property type="project" value="InterPro"/>
</dbReference>
<dbReference type="PRINTS" id="PR00778">
    <property type="entry name" value="HTHARSR"/>
</dbReference>
<evidence type="ECO:0000256" key="1">
    <source>
        <dbReference type="ARBA" id="ARBA00023015"/>
    </source>
</evidence>
<keyword evidence="6" id="KW-1185">Reference proteome</keyword>
<accession>A0A9Y2ESR6</accession>
<dbReference type="SMART" id="SM00418">
    <property type="entry name" value="HTH_ARSR"/>
    <property type="match status" value="1"/>
</dbReference>
<dbReference type="PROSITE" id="PS50987">
    <property type="entry name" value="HTH_ARSR_2"/>
    <property type="match status" value="1"/>
</dbReference>
<evidence type="ECO:0000313" key="6">
    <source>
        <dbReference type="Proteomes" id="UP001243623"/>
    </source>
</evidence>
<dbReference type="Gene3D" id="1.10.10.10">
    <property type="entry name" value="Winged helix-like DNA-binding domain superfamily/Winged helix DNA-binding domain"/>
    <property type="match status" value="1"/>
</dbReference>
<dbReference type="KEGG" id="sgbi:P3F81_12380"/>